<feature type="domain" description="Sulfatase N-terminal" evidence="3">
    <location>
        <begin position="47"/>
        <end position="399"/>
    </location>
</feature>
<dbReference type="KEGG" id="taer:GT409_07575"/>
<accession>A0A6P1MDZ7</accession>
<dbReference type="Proteomes" id="UP000464954">
    <property type="component" value="Chromosome"/>
</dbReference>
<dbReference type="PANTHER" id="PTHR45953">
    <property type="entry name" value="IDURONATE 2-SULFATASE"/>
    <property type="match status" value="1"/>
</dbReference>
<evidence type="ECO:0000313" key="5">
    <source>
        <dbReference type="Proteomes" id="UP000464954"/>
    </source>
</evidence>
<dbReference type="PROSITE" id="PS51257">
    <property type="entry name" value="PROKAR_LIPOPROTEIN"/>
    <property type="match status" value="1"/>
</dbReference>
<dbReference type="NCBIfam" id="NF010322">
    <property type="entry name" value="PRK13759.1"/>
    <property type="match status" value="1"/>
</dbReference>
<reference evidence="4 5" key="1">
    <citation type="submission" date="2020-01" db="EMBL/GenBank/DDBJ databases">
        <title>Ponticoccus aerotolerans gen. nov., sp. nov., an anaerobic bacterium and proposal of Ponticoccusceae fam. nov., Ponticoccusles ord. nov. and Ponticoccuse classis nov. in the phylum Kiritimatiellaeota.</title>
        <authorList>
            <person name="Zhou L.Y."/>
            <person name="Du Z.J."/>
        </authorList>
    </citation>
    <scope>NUCLEOTIDE SEQUENCE [LARGE SCALE GENOMIC DNA]</scope>
    <source>
        <strain evidence="4 5">S-5007</strain>
    </source>
</reference>
<protein>
    <submittedName>
        <fullName evidence="4">Arylsulfatase</fullName>
        <ecNumber evidence="4">3.1.6.1</ecNumber>
    </submittedName>
</protein>
<dbReference type="EC" id="3.1.6.1" evidence="4"/>
<evidence type="ECO:0000256" key="2">
    <source>
        <dbReference type="ARBA" id="ARBA00022801"/>
    </source>
</evidence>
<dbReference type="GO" id="GO:0046872">
    <property type="term" value="F:metal ion binding"/>
    <property type="evidence" value="ECO:0007669"/>
    <property type="project" value="UniProtKB-KW"/>
</dbReference>
<dbReference type="EMBL" id="CP047593">
    <property type="protein sequence ID" value="QHI69315.1"/>
    <property type="molecule type" value="Genomic_DNA"/>
</dbReference>
<sequence>MFWLKSAGFGMNVSMDRRSFIGTGGAAAGLLWAGCKTTPSAKKPKINILFIMDDQHRGDCIGAAGADWLKTPNLDRLANEGVLFNRSYSSMPSCLPARAAVLTGLRPWNHGLLSFLTIPNQYKVEYPQLFTDAGYRTHVAGKNHFYGAKHGFQTCEVEEIDKRLRPDGLYRDDYMRWMQLNHPDKDPKGGAPSFTDHRGNRAWPYEEEVHPTTWTAERAKAFLREYDGDAPWFLKFSCHRPHPPFDAPKRLIDFYKAQDLPEPVVGEWAEEQYGECRGSIYNSPSSGIGHYSDEEIHDSRAAYYAAITYVDEKIGEVLQVLEERGELENTLILFTSDHGDMMGDHHLWRKVYPYESSAHVPMIIRWPDGLRIGMPRGQKLDHLVELRDIMPTFLDAAGIPVPPNLDGDSMLKILRNPACAWREVLDLEHGAQYFAEQAYVALTDQRYKYIYHTQSGEQELFDLKADPHETKNITDPALLEPWRRRMIAFLEERGEEWVKDGELVVQPRRIRYGPNFAKQMVKPADAECEVRFNKPEEPPALAEYVKRLDAVNPYVASDPDAQRPE</sequence>
<dbReference type="RefSeq" id="WP_160628497.1">
    <property type="nucleotide sequence ID" value="NZ_CP047593.1"/>
</dbReference>
<evidence type="ECO:0000313" key="4">
    <source>
        <dbReference type="EMBL" id="QHI69315.1"/>
    </source>
</evidence>
<dbReference type="PROSITE" id="PS51318">
    <property type="entry name" value="TAT"/>
    <property type="match status" value="1"/>
</dbReference>
<dbReference type="InterPro" id="IPR006311">
    <property type="entry name" value="TAT_signal"/>
</dbReference>
<dbReference type="GO" id="GO:0004065">
    <property type="term" value="F:arylsulfatase activity"/>
    <property type="evidence" value="ECO:0007669"/>
    <property type="project" value="UniProtKB-EC"/>
</dbReference>
<evidence type="ECO:0000259" key="3">
    <source>
        <dbReference type="Pfam" id="PF00884"/>
    </source>
</evidence>
<dbReference type="AlphaFoldDB" id="A0A6P1MDZ7"/>
<dbReference type="GO" id="GO:0005737">
    <property type="term" value="C:cytoplasm"/>
    <property type="evidence" value="ECO:0007669"/>
    <property type="project" value="TreeGrafter"/>
</dbReference>
<dbReference type="InterPro" id="IPR017850">
    <property type="entry name" value="Alkaline_phosphatase_core_sf"/>
</dbReference>
<dbReference type="PANTHER" id="PTHR45953:SF1">
    <property type="entry name" value="IDURONATE 2-SULFATASE"/>
    <property type="match status" value="1"/>
</dbReference>
<keyword evidence="5" id="KW-1185">Reference proteome</keyword>
<proteinExistence type="predicted"/>
<organism evidence="4 5">
    <name type="scientific">Tichowtungia aerotolerans</name>
    <dbReference type="NCBI Taxonomy" id="2697043"/>
    <lineage>
        <taxon>Bacteria</taxon>
        <taxon>Pseudomonadati</taxon>
        <taxon>Kiritimatiellota</taxon>
        <taxon>Tichowtungiia</taxon>
        <taxon>Tichowtungiales</taxon>
        <taxon>Tichowtungiaceae</taxon>
        <taxon>Tichowtungia</taxon>
    </lineage>
</organism>
<keyword evidence="1" id="KW-0479">Metal-binding</keyword>
<gene>
    <name evidence="4" type="ORF">GT409_07575</name>
</gene>
<dbReference type="Gene3D" id="3.40.720.10">
    <property type="entry name" value="Alkaline Phosphatase, subunit A"/>
    <property type="match status" value="1"/>
</dbReference>
<evidence type="ECO:0000256" key="1">
    <source>
        <dbReference type="ARBA" id="ARBA00022723"/>
    </source>
</evidence>
<name>A0A6P1MDZ7_9BACT</name>
<dbReference type="SUPFAM" id="SSF53649">
    <property type="entry name" value="Alkaline phosphatase-like"/>
    <property type="match status" value="1"/>
</dbReference>
<keyword evidence="2 4" id="KW-0378">Hydrolase</keyword>
<dbReference type="InterPro" id="IPR000917">
    <property type="entry name" value="Sulfatase_N"/>
</dbReference>
<dbReference type="Pfam" id="PF00884">
    <property type="entry name" value="Sulfatase"/>
    <property type="match status" value="1"/>
</dbReference>